<reference evidence="9" key="1">
    <citation type="submission" date="2020-01" db="EMBL/GenBank/DDBJ databases">
        <authorList>
            <person name="Meier V. D."/>
            <person name="Meier V D."/>
        </authorList>
    </citation>
    <scope>NUCLEOTIDE SEQUENCE</scope>
    <source>
        <strain evidence="9">HLG_WM_MAG_05</strain>
    </source>
</reference>
<dbReference type="Pfam" id="PF02384">
    <property type="entry name" value="N6_Mtase"/>
    <property type="match status" value="1"/>
</dbReference>
<evidence type="ECO:0000256" key="5">
    <source>
        <dbReference type="ARBA" id="ARBA00022691"/>
    </source>
</evidence>
<dbReference type="InterPro" id="IPR029063">
    <property type="entry name" value="SAM-dependent_MTases_sf"/>
</dbReference>
<dbReference type="AlphaFoldDB" id="A0A6S6SJJ9"/>
<name>A0A6S6SJJ9_9BACT</name>
<dbReference type="GO" id="GO:0008170">
    <property type="term" value="F:N-methyltransferase activity"/>
    <property type="evidence" value="ECO:0007669"/>
    <property type="project" value="InterPro"/>
</dbReference>
<protein>
    <recommendedName>
        <fullName evidence="2">site-specific DNA-methyltransferase (adenine-specific)</fullName>
        <ecNumber evidence="2">2.1.1.72</ecNumber>
    </recommendedName>
</protein>
<keyword evidence="4" id="KW-0808">Transferase</keyword>
<keyword evidence="3" id="KW-0489">Methyltransferase</keyword>
<comment type="similarity">
    <text evidence="1">Belongs to the N(4)/N(6)-methyltransferase family.</text>
</comment>
<dbReference type="GO" id="GO:0032259">
    <property type="term" value="P:methylation"/>
    <property type="evidence" value="ECO:0007669"/>
    <property type="project" value="UniProtKB-KW"/>
</dbReference>
<dbReference type="Gene3D" id="3.40.50.150">
    <property type="entry name" value="Vaccinia Virus protein VP39"/>
    <property type="match status" value="1"/>
</dbReference>
<dbReference type="InterPro" id="IPR003356">
    <property type="entry name" value="DNA_methylase_A-5"/>
</dbReference>
<organism evidence="9">
    <name type="scientific">uncultured Sulfurovum sp</name>
    <dbReference type="NCBI Taxonomy" id="269237"/>
    <lineage>
        <taxon>Bacteria</taxon>
        <taxon>Pseudomonadati</taxon>
        <taxon>Campylobacterota</taxon>
        <taxon>Epsilonproteobacteria</taxon>
        <taxon>Campylobacterales</taxon>
        <taxon>Sulfurovaceae</taxon>
        <taxon>Sulfurovum</taxon>
        <taxon>environmental samples</taxon>
    </lineage>
</organism>
<comment type="catalytic activity">
    <reaction evidence="7">
        <text>a 2'-deoxyadenosine in DNA + S-adenosyl-L-methionine = an N(6)-methyl-2'-deoxyadenosine in DNA + S-adenosyl-L-homocysteine + H(+)</text>
        <dbReference type="Rhea" id="RHEA:15197"/>
        <dbReference type="Rhea" id="RHEA-COMP:12418"/>
        <dbReference type="Rhea" id="RHEA-COMP:12419"/>
        <dbReference type="ChEBI" id="CHEBI:15378"/>
        <dbReference type="ChEBI" id="CHEBI:57856"/>
        <dbReference type="ChEBI" id="CHEBI:59789"/>
        <dbReference type="ChEBI" id="CHEBI:90615"/>
        <dbReference type="ChEBI" id="CHEBI:90616"/>
        <dbReference type="EC" id="2.1.1.72"/>
    </reaction>
</comment>
<proteinExistence type="inferred from homology"/>
<dbReference type="InterPro" id="IPR051537">
    <property type="entry name" value="DNA_Adenine_Mtase"/>
</dbReference>
<evidence type="ECO:0000256" key="6">
    <source>
        <dbReference type="ARBA" id="ARBA00022747"/>
    </source>
</evidence>
<dbReference type="PANTHER" id="PTHR42933:SF3">
    <property type="entry name" value="TYPE I RESTRICTION ENZYME MJAVIII METHYLASE SUBUNIT"/>
    <property type="match status" value="1"/>
</dbReference>
<accession>A0A6S6SJJ9</accession>
<evidence type="ECO:0000259" key="8">
    <source>
        <dbReference type="Pfam" id="PF02384"/>
    </source>
</evidence>
<dbReference type="SUPFAM" id="SSF53335">
    <property type="entry name" value="S-adenosyl-L-methionine-dependent methyltransferases"/>
    <property type="match status" value="1"/>
</dbReference>
<dbReference type="GO" id="GO:0009307">
    <property type="term" value="P:DNA restriction-modification system"/>
    <property type="evidence" value="ECO:0007669"/>
    <property type="project" value="UniProtKB-KW"/>
</dbReference>
<evidence type="ECO:0000256" key="2">
    <source>
        <dbReference type="ARBA" id="ARBA00011900"/>
    </source>
</evidence>
<dbReference type="EC" id="2.1.1.72" evidence="2"/>
<dbReference type="EMBL" id="CACVAU010000016">
    <property type="protein sequence ID" value="CAA6805206.1"/>
    <property type="molecule type" value="Genomic_DNA"/>
</dbReference>
<evidence type="ECO:0000256" key="1">
    <source>
        <dbReference type="ARBA" id="ARBA00006594"/>
    </source>
</evidence>
<dbReference type="PANTHER" id="PTHR42933">
    <property type="entry name" value="SLR6095 PROTEIN"/>
    <property type="match status" value="1"/>
</dbReference>
<evidence type="ECO:0000256" key="3">
    <source>
        <dbReference type="ARBA" id="ARBA00022603"/>
    </source>
</evidence>
<sequence length="268" mass="30852">MMKYEEAQEAFIKLIESKCYEFQAWELFTDFCKLSAISMYQPFLKSEELEKEYMQTISKYKQEIVEIFPKLFAYVVMGLEDKMGDFLGECFMDLKLGSKYKGQFFTPYNISVFMASILGEATGEKESFCEPCVGSAGMIIARAEVLSKKYGLAYQNMMEVHAVDIDILCVHMSFIQLSLLGISAEVVHGNSLSLEVFSRWYTLKYIMNASNKQHAPKEEEHLTEELFTEKQEDSESKKEKVTLPCDDIQNKILYSDTELEVFATGKLF</sequence>
<feature type="domain" description="DNA methylase adenine-specific" evidence="8">
    <location>
        <begin position="98"/>
        <end position="224"/>
    </location>
</feature>
<evidence type="ECO:0000256" key="4">
    <source>
        <dbReference type="ARBA" id="ARBA00022679"/>
    </source>
</evidence>
<evidence type="ECO:0000256" key="7">
    <source>
        <dbReference type="ARBA" id="ARBA00047942"/>
    </source>
</evidence>
<keyword evidence="5" id="KW-0949">S-adenosyl-L-methionine</keyword>
<evidence type="ECO:0000313" key="9">
    <source>
        <dbReference type="EMBL" id="CAA6805206.1"/>
    </source>
</evidence>
<dbReference type="GO" id="GO:0009007">
    <property type="term" value="F:site-specific DNA-methyltransferase (adenine-specific) activity"/>
    <property type="evidence" value="ECO:0007669"/>
    <property type="project" value="UniProtKB-EC"/>
</dbReference>
<gene>
    <name evidence="9" type="ORF">HELGO_WM32383</name>
</gene>
<dbReference type="GO" id="GO:0003677">
    <property type="term" value="F:DNA binding"/>
    <property type="evidence" value="ECO:0007669"/>
    <property type="project" value="InterPro"/>
</dbReference>
<keyword evidence="6" id="KW-0680">Restriction system</keyword>